<evidence type="ECO:0000313" key="3">
    <source>
        <dbReference type="EMBL" id="RTE07955.1"/>
    </source>
</evidence>
<feature type="transmembrane region" description="Helical" evidence="2">
    <location>
        <begin position="234"/>
        <end position="257"/>
    </location>
</feature>
<dbReference type="AlphaFoldDB" id="A0A3S0C7R6"/>
<protein>
    <submittedName>
        <fullName evidence="3">DUF1700 domain-containing protein</fullName>
    </submittedName>
</protein>
<evidence type="ECO:0000256" key="1">
    <source>
        <dbReference type="SAM" id="MobiDB-lite"/>
    </source>
</evidence>
<evidence type="ECO:0000256" key="2">
    <source>
        <dbReference type="SAM" id="Phobius"/>
    </source>
</evidence>
<feature type="region of interest" description="Disordered" evidence="1">
    <location>
        <begin position="128"/>
        <end position="162"/>
    </location>
</feature>
<keyword evidence="2" id="KW-1133">Transmembrane helix</keyword>
<organism evidence="3 4">
    <name type="scientific">Paenibacillus whitsoniae</name>
    <dbReference type="NCBI Taxonomy" id="2496558"/>
    <lineage>
        <taxon>Bacteria</taxon>
        <taxon>Bacillati</taxon>
        <taxon>Bacillota</taxon>
        <taxon>Bacilli</taxon>
        <taxon>Bacillales</taxon>
        <taxon>Paenibacillaceae</taxon>
        <taxon>Paenibacillus</taxon>
    </lineage>
</organism>
<accession>A0A3S0C7R6</accession>
<sequence length="278" mass="30847">MSKADYFKELNYRLRGLPDKERQNILAVYEELFQKALENGKQESDVAQSLGYPRVPNWDGAKQNPKPQQAETPQTQTSEAAPNPGFAPSEAGEQQQVPVYEETFTAPKPEPARQPMTEELPYVNRDLPPQAARSWEPPPYTPPYAPDHESANRPPFPPYTPPNYPYPAKQDSSIKAIIISIMLGFFNLIFVVGPWFGLCATLIALFVSGFALIIAPIVGALTSMGSASGNDLTFILFAMLACFGLGVILTSISSWLIKLFFKLSWKYIQFNAKLIKGA</sequence>
<keyword evidence="4" id="KW-1185">Reference proteome</keyword>
<comment type="caution">
    <text evidence="3">The sequence shown here is derived from an EMBL/GenBank/DDBJ whole genome shotgun (WGS) entry which is preliminary data.</text>
</comment>
<feature type="region of interest" description="Disordered" evidence="1">
    <location>
        <begin position="42"/>
        <end position="93"/>
    </location>
</feature>
<name>A0A3S0C7R6_9BACL</name>
<keyword evidence="2" id="KW-0472">Membrane</keyword>
<feature type="compositionally biased region" description="Pro residues" evidence="1">
    <location>
        <begin position="136"/>
        <end position="145"/>
    </location>
</feature>
<evidence type="ECO:0000313" key="4">
    <source>
        <dbReference type="Proteomes" id="UP000276128"/>
    </source>
</evidence>
<feature type="compositionally biased region" description="Polar residues" evidence="1">
    <location>
        <begin position="65"/>
        <end position="80"/>
    </location>
</feature>
<proteinExistence type="predicted"/>
<dbReference type="Proteomes" id="UP000276128">
    <property type="component" value="Unassembled WGS sequence"/>
</dbReference>
<feature type="transmembrane region" description="Helical" evidence="2">
    <location>
        <begin position="202"/>
        <end position="222"/>
    </location>
</feature>
<gene>
    <name evidence="3" type="ORF">EJQ19_20135</name>
</gene>
<dbReference type="EMBL" id="RXHU01000062">
    <property type="protein sequence ID" value="RTE07955.1"/>
    <property type="molecule type" value="Genomic_DNA"/>
</dbReference>
<keyword evidence="2" id="KW-0812">Transmembrane</keyword>
<dbReference type="RefSeq" id="WP_126143027.1">
    <property type="nucleotide sequence ID" value="NZ_RXHU01000062.1"/>
</dbReference>
<dbReference type="OrthoDB" id="9804829at2"/>
<reference evidence="3 4" key="1">
    <citation type="submission" date="2018-12" db="EMBL/GenBank/DDBJ databases">
        <title>Bacillus ochoae sp. nov., Paenibacillus whitsoniae sp. nov., Paenibacillus spiritus sp. nov. Isolated from the Mars Exploration Rover during spacecraft assembly.</title>
        <authorList>
            <person name="Seuylemezian A."/>
            <person name="Vaishampayan P."/>
        </authorList>
    </citation>
    <scope>NUCLEOTIDE SEQUENCE [LARGE SCALE GENOMIC DNA]</scope>
    <source>
        <strain evidence="3 4">MER 54</strain>
    </source>
</reference>
<feature type="transmembrane region" description="Helical" evidence="2">
    <location>
        <begin position="176"/>
        <end position="196"/>
    </location>
</feature>
<dbReference type="Pfam" id="PF22564">
    <property type="entry name" value="HAAS"/>
    <property type="match status" value="1"/>
</dbReference>